<feature type="domain" description="FAD-binding PCMH-type" evidence="3">
    <location>
        <begin position="72"/>
        <end position="256"/>
    </location>
</feature>
<dbReference type="InterPro" id="IPR012951">
    <property type="entry name" value="BBE"/>
</dbReference>
<dbReference type="PROSITE" id="PS51387">
    <property type="entry name" value="FAD_PCMH"/>
    <property type="match status" value="1"/>
</dbReference>
<organism evidence="4 5">
    <name type="scientific">Ceratobasidium theobromae</name>
    <dbReference type="NCBI Taxonomy" id="1582974"/>
    <lineage>
        <taxon>Eukaryota</taxon>
        <taxon>Fungi</taxon>
        <taxon>Dikarya</taxon>
        <taxon>Basidiomycota</taxon>
        <taxon>Agaricomycotina</taxon>
        <taxon>Agaricomycetes</taxon>
        <taxon>Cantharellales</taxon>
        <taxon>Ceratobasidiaceae</taxon>
        <taxon>Ceratobasidium</taxon>
    </lineage>
</organism>
<dbReference type="Pfam" id="PF01565">
    <property type="entry name" value="FAD_binding_4"/>
    <property type="match status" value="1"/>
</dbReference>
<dbReference type="AlphaFoldDB" id="A0A5N5QB54"/>
<dbReference type="InterPro" id="IPR050432">
    <property type="entry name" value="FAD-linked_Oxidoreductases_BP"/>
</dbReference>
<comment type="similarity">
    <text evidence="1">Belongs to the oxygen-dependent FAD-linked oxidoreductase family.</text>
</comment>
<dbReference type="PANTHER" id="PTHR13878:SF91">
    <property type="entry name" value="FAD BINDING DOMAIN PROTEIN (AFU_ORTHOLOGUE AFUA_6G12070)-RELATED"/>
    <property type="match status" value="1"/>
</dbReference>
<dbReference type="EMBL" id="SSOP01000379">
    <property type="protein sequence ID" value="KAB5588743.1"/>
    <property type="molecule type" value="Genomic_DNA"/>
</dbReference>
<dbReference type="InterPro" id="IPR016169">
    <property type="entry name" value="FAD-bd_PCMH_sub2"/>
</dbReference>
<dbReference type="OrthoDB" id="9983560at2759"/>
<comment type="caution">
    <text evidence="4">The sequence shown here is derived from an EMBL/GenBank/DDBJ whole genome shotgun (WGS) entry which is preliminary data.</text>
</comment>
<dbReference type="SUPFAM" id="SSF56176">
    <property type="entry name" value="FAD-binding/transporter-associated domain-like"/>
    <property type="match status" value="1"/>
</dbReference>
<sequence>MLRVTAAQPSYNTHPPAWPCHDPHYDETTCNNVKTHWNNSLWRSNQAGAMHDLAWESMGCDIDTPRNVTCAQGFVPVYSVAAESASDVSKAVKFASQHNLRLVIKNTGHDFLGRSSGEGAFSIWTHKLKGIKFTDSFVPKGCLNAKSGVPAVTLGAAEQWLDVYKAADDHNVTVVGGAARSVGAAGGWVQGGGHSPLGGLYGMGVDNVLQFTVVKADGQVVTVNGCQNKDLFWALRGGGGSTWGVTLDVTYKTHPALSSAVALGFQVNTTSPEQLASATARFLENLPNVTDSGIRGYCLWPNSTHSLQCIFFHPNSPSVKSTNSTFEPMFTWASQNNGAIVRTFGATHRTFYDMFNTYIIDVGIITSSYTGSRLVSRAALTRASKKLAKLSLAPGNSKIHFVSASIIGGGAVSKVDPESTGLNPKWRKDALVLWMFTGSWDDTTPPEIIELTKQTITNFTQKLGQYSGLHQATYLNEADPREPQWKKAFFGSHYRRLLKIKRAVDPKGLFTCNRCIGSNS</sequence>
<accession>A0A5N5QB54</accession>
<evidence type="ECO:0000256" key="2">
    <source>
        <dbReference type="ARBA" id="ARBA00023002"/>
    </source>
</evidence>
<dbReference type="Gene3D" id="3.30.465.10">
    <property type="match status" value="2"/>
</dbReference>
<evidence type="ECO:0000256" key="1">
    <source>
        <dbReference type="ARBA" id="ARBA00005466"/>
    </source>
</evidence>
<dbReference type="GO" id="GO:0071949">
    <property type="term" value="F:FAD binding"/>
    <property type="evidence" value="ECO:0007669"/>
    <property type="project" value="InterPro"/>
</dbReference>
<dbReference type="Pfam" id="PF08031">
    <property type="entry name" value="BBE"/>
    <property type="match status" value="1"/>
</dbReference>
<dbReference type="InterPro" id="IPR036318">
    <property type="entry name" value="FAD-bd_PCMH-like_sf"/>
</dbReference>
<dbReference type="PANTHER" id="PTHR13878">
    <property type="entry name" value="GULONOLACTONE OXIDASE"/>
    <property type="match status" value="1"/>
</dbReference>
<evidence type="ECO:0000313" key="5">
    <source>
        <dbReference type="Proteomes" id="UP000383932"/>
    </source>
</evidence>
<dbReference type="InterPro" id="IPR016166">
    <property type="entry name" value="FAD-bd_PCMH"/>
</dbReference>
<evidence type="ECO:0000259" key="3">
    <source>
        <dbReference type="PROSITE" id="PS51387"/>
    </source>
</evidence>
<reference evidence="4 5" key="1">
    <citation type="journal article" date="2019" name="Fungal Biol. Biotechnol.">
        <title>Draft genome sequence of fastidious pathogen Ceratobasidium theobromae, which causes vascular-streak dieback in Theobroma cacao.</title>
        <authorList>
            <person name="Ali S.S."/>
            <person name="Asman A."/>
            <person name="Shao J."/>
            <person name="Firmansyah A.P."/>
            <person name="Susilo A.W."/>
            <person name="Rosmana A."/>
            <person name="McMahon P."/>
            <person name="Junaid M."/>
            <person name="Guest D."/>
            <person name="Kheng T.Y."/>
            <person name="Meinhardt L.W."/>
            <person name="Bailey B.A."/>
        </authorList>
    </citation>
    <scope>NUCLEOTIDE SEQUENCE [LARGE SCALE GENOMIC DNA]</scope>
    <source>
        <strain evidence="4 5">CT2</strain>
    </source>
</reference>
<dbReference type="Proteomes" id="UP000383932">
    <property type="component" value="Unassembled WGS sequence"/>
</dbReference>
<gene>
    <name evidence="4" type="ORF">CTheo_7820</name>
</gene>
<keyword evidence="2" id="KW-0560">Oxidoreductase</keyword>
<dbReference type="InterPro" id="IPR006094">
    <property type="entry name" value="Oxid_FAD_bind_N"/>
</dbReference>
<proteinExistence type="inferred from homology"/>
<protein>
    <recommendedName>
        <fullName evidence="3">FAD-binding PCMH-type domain-containing protein</fullName>
    </recommendedName>
</protein>
<name>A0A5N5QB54_9AGAM</name>
<keyword evidence="5" id="KW-1185">Reference proteome</keyword>
<dbReference type="GO" id="GO:0016491">
    <property type="term" value="F:oxidoreductase activity"/>
    <property type="evidence" value="ECO:0007669"/>
    <property type="project" value="UniProtKB-KW"/>
</dbReference>
<evidence type="ECO:0000313" key="4">
    <source>
        <dbReference type="EMBL" id="KAB5588743.1"/>
    </source>
</evidence>